<proteinExistence type="predicted"/>
<name>A0A5N3W3T1_MUNRE</name>
<organism evidence="1 2">
    <name type="scientific">Muntiacus reevesi</name>
    <name type="common">Reeves' muntjac</name>
    <name type="synonym">Cervus reevesi</name>
    <dbReference type="NCBI Taxonomy" id="9886"/>
    <lineage>
        <taxon>Eukaryota</taxon>
        <taxon>Metazoa</taxon>
        <taxon>Chordata</taxon>
        <taxon>Craniata</taxon>
        <taxon>Vertebrata</taxon>
        <taxon>Euteleostomi</taxon>
        <taxon>Mammalia</taxon>
        <taxon>Eutheria</taxon>
        <taxon>Laurasiatheria</taxon>
        <taxon>Artiodactyla</taxon>
        <taxon>Ruminantia</taxon>
        <taxon>Pecora</taxon>
        <taxon>Cervidae</taxon>
        <taxon>Muntiacinae</taxon>
        <taxon>Muntiacus</taxon>
    </lineage>
</organism>
<dbReference type="EMBL" id="VCEB01000021">
    <property type="protein sequence ID" value="KAB0355312.1"/>
    <property type="molecule type" value="Genomic_DNA"/>
</dbReference>
<protein>
    <recommendedName>
        <fullName evidence="3">Keratin-associated protein 21-1-like</fullName>
    </recommendedName>
</protein>
<comment type="caution">
    <text evidence="1">The sequence shown here is derived from an EMBL/GenBank/DDBJ whole genome shotgun (WGS) entry which is preliminary data.</text>
</comment>
<gene>
    <name evidence="1" type="ORF">FD755_021820</name>
</gene>
<sequence>MNGMLCQLLTVYKGPREGEDTHTSETSSCSPPESTCLDNMCCNYYGNSCGYGCGNSYSCGLSPYYGCGYGCRFSPYYGCGYGSRYGCGYGTRYGCGYGPYCGYGYGSDYCSYRPVCYSYYSSCC</sequence>
<keyword evidence="2" id="KW-1185">Reference proteome</keyword>
<reference evidence="1 2" key="1">
    <citation type="submission" date="2019-06" db="EMBL/GenBank/DDBJ databases">
        <title>Discovery of a novel chromosome fission-fusion reversal in muntjac.</title>
        <authorList>
            <person name="Mudd A.B."/>
            <person name="Bredeson J.V."/>
            <person name="Baum R."/>
            <person name="Hockemeyer D."/>
            <person name="Rokhsar D.S."/>
        </authorList>
    </citation>
    <scope>NUCLEOTIDE SEQUENCE [LARGE SCALE GENOMIC DNA]</scope>
    <source>
        <strain evidence="1">UCam_UCB_Mr</strain>
        <tissue evidence="1">Fibroblast cell line</tissue>
    </source>
</reference>
<accession>A0A5N3W3T1</accession>
<evidence type="ECO:0000313" key="1">
    <source>
        <dbReference type="EMBL" id="KAB0355312.1"/>
    </source>
</evidence>
<dbReference type="Proteomes" id="UP000326062">
    <property type="component" value="Chromosome 18"/>
</dbReference>
<evidence type="ECO:0000313" key="2">
    <source>
        <dbReference type="Proteomes" id="UP000326062"/>
    </source>
</evidence>
<evidence type="ECO:0008006" key="3">
    <source>
        <dbReference type="Google" id="ProtNLM"/>
    </source>
</evidence>
<dbReference type="AlphaFoldDB" id="A0A5N3W3T1"/>